<dbReference type="EMBL" id="CP029397">
    <property type="protein sequence ID" value="AWL29483.1"/>
    <property type="molecule type" value="Genomic_DNA"/>
</dbReference>
<evidence type="ECO:0000313" key="4">
    <source>
        <dbReference type="Proteomes" id="UP000245977"/>
    </source>
</evidence>
<feature type="signal peptide" evidence="2">
    <location>
        <begin position="1"/>
        <end position="19"/>
    </location>
</feature>
<feature type="chain" id="PRO_5015477855" evidence="2">
    <location>
        <begin position="20"/>
        <end position="164"/>
    </location>
</feature>
<gene>
    <name evidence="3" type="ORF">DJ533_13310</name>
</gene>
<accession>A0A2S2FET4</accession>
<evidence type="ECO:0000256" key="2">
    <source>
        <dbReference type="SAM" id="SignalP"/>
    </source>
</evidence>
<sequence>MKKTLLILALSGFALTACSKPTENAAEKVENTPQIQQSQTQASAPATTPDTTHNAKTSLDWAGKYKGLFPCADCEGIETELKLNADKTYELEEEYKGGKGEGKKFESKGSFTFDNTGSIITLDQAADNRKFFVGENFIEARDRDTGAKIDSALAEHYKLNKESN</sequence>
<proteinExistence type="predicted"/>
<name>A0A2S2FET4_9GAMM</name>
<feature type="compositionally biased region" description="Low complexity" evidence="1">
    <location>
        <begin position="32"/>
        <end position="52"/>
    </location>
</feature>
<organism evidence="3 4">
    <name type="scientific">Acinetobacter defluvii</name>
    <dbReference type="NCBI Taxonomy" id="1871111"/>
    <lineage>
        <taxon>Bacteria</taxon>
        <taxon>Pseudomonadati</taxon>
        <taxon>Pseudomonadota</taxon>
        <taxon>Gammaproteobacteria</taxon>
        <taxon>Moraxellales</taxon>
        <taxon>Moraxellaceae</taxon>
        <taxon>Acinetobacter</taxon>
    </lineage>
</organism>
<dbReference type="OrthoDB" id="5348860at2"/>
<dbReference type="KEGG" id="adv:DJ533_13310"/>
<dbReference type="Gene3D" id="2.40.128.640">
    <property type="match status" value="1"/>
</dbReference>
<keyword evidence="2" id="KW-0732">Signal</keyword>
<protein>
    <submittedName>
        <fullName evidence="3">Copper resistance protein NlpE</fullName>
    </submittedName>
</protein>
<reference evidence="3" key="1">
    <citation type="submission" date="2019-08" db="EMBL/GenBank/DDBJ databases">
        <title>The complete genome of Acinetobacter defluvii strain WCHAD010030.</title>
        <authorList>
            <person name="Hu Y."/>
            <person name="Qin J."/>
            <person name="Feng Y."/>
            <person name="Zong Z."/>
        </authorList>
    </citation>
    <scope>NUCLEOTIDE SEQUENCE</scope>
    <source>
        <strain evidence="3">WCHA30</strain>
    </source>
</reference>
<keyword evidence="4" id="KW-1185">Reference proteome</keyword>
<evidence type="ECO:0000313" key="3">
    <source>
        <dbReference type="EMBL" id="AWL29483.1"/>
    </source>
</evidence>
<dbReference type="AlphaFoldDB" id="A0A2S2FET4"/>
<dbReference type="PROSITE" id="PS51257">
    <property type="entry name" value="PROKAR_LIPOPROTEIN"/>
    <property type="match status" value="1"/>
</dbReference>
<feature type="region of interest" description="Disordered" evidence="1">
    <location>
        <begin position="25"/>
        <end position="55"/>
    </location>
</feature>
<dbReference type="Proteomes" id="UP000245977">
    <property type="component" value="Chromosome"/>
</dbReference>
<dbReference type="RefSeq" id="WP_065994603.1">
    <property type="nucleotide sequence ID" value="NZ_CP029397.2"/>
</dbReference>
<evidence type="ECO:0000256" key="1">
    <source>
        <dbReference type="SAM" id="MobiDB-lite"/>
    </source>
</evidence>
<dbReference type="Pfam" id="PF04170">
    <property type="entry name" value="NlpE"/>
    <property type="match status" value="1"/>
</dbReference>
<dbReference type="InterPro" id="IPR007298">
    <property type="entry name" value="Cu-R_lipoprotein_NlpE"/>
</dbReference>